<keyword evidence="3" id="KW-1185">Reference proteome</keyword>
<gene>
    <name evidence="2" type="ORF">R4Y45_01340</name>
</gene>
<accession>A0ABU8SER1</accession>
<dbReference type="EMBL" id="JAWMWG010000001">
    <property type="protein sequence ID" value="MEJ6347872.1"/>
    <property type="molecule type" value="Genomic_DNA"/>
</dbReference>
<evidence type="ECO:0000313" key="3">
    <source>
        <dbReference type="Proteomes" id="UP001377804"/>
    </source>
</evidence>
<proteinExistence type="predicted"/>
<keyword evidence="1" id="KW-0732">Signal</keyword>
<sequence length="204" mass="23191">MKKKTIVITVLAAVTLLLGTISTGVMANDYLNRHQSPLNKFVDYPYNGNIAIKTAKPTEKITLADVQPKPNNIAIAESIYQDLTTRYPNHKIDVYLITGGQYKDMVEPQPQQQFITVDFDQELIRQLLANQQELVKLNNYVAEKAQQLDDSLKYGNPISNDQIIIDNSFNRNLLDRSAADYPTFNIQHSKHTNIQKMLGGTYYE</sequence>
<protein>
    <submittedName>
        <fullName evidence="2">Uncharacterized protein</fullName>
    </submittedName>
</protein>
<evidence type="ECO:0000313" key="2">
    <source>
        <dbReference type="EMBL" id="MEJ6347872.1"/>
    </source>
</evidence>
<comment type="caution">
    <text evidence="2">The sequence shown here is derived from an EMBL/GenBank/DDBJ whole genome shotgun (WGS) entry which is preliminary data.</text>
</comment>
<dbReference type="RefSeq" id="WP_339968483.1">
    <property type="nucleotide sequence ID" value="NZ_JAWMWG010000001.1"/>
</dbReference>
<name>A0ABU8SER1_9LACO</name>
<reference evidence="2 3" key="1">
    <citation type="submission" date="2023-10" db="EMBL/GenBank/DDBJ databases">
        <title>Holzapfeliella saturejae sp. nov. isolated from Satureja montana flowers.</title>
        <authorList>
            <person name="Alcantara C."/>
            <person name="Zuniga M."/>
            <person name="Landete J.M."/>
            <person name="Monedero V."/>
        </authorList>
    </citation>
    <scope>NUCLEOTIDE SEQUENCE [LARGE SCALE GENOMIC DNA]</scope>
    <source>
        <strain evidence="2 3">He02</strain>
    </source>
</reference>
<feature type="chain" id="PRO_5045687892" evidence="1">
    <location>
        <begin position="28"/>
        <end position="204"/>
    </location>
</feature>
<dbReference type="Proteomes" id="UP001377804">
    <property type="component" value="Unassembled WGS sequence"/>
</dbReference>
<organism evidence="2 3">
    <name type="scientific">Holzapfeliella saturejae</name>
    <dbReference type="NCBI Taxonomy" id="3082953"/>
    <lineage>
        <taxon>Bacteria</taxon>
        <taxon>Bacillati</taxon>
        <taxon>Bacillota</taxon>
        <taxon>Bacilli</taxon>
        <taxon>Lactobacillales</taxon>
        <taxon>Lactobacillaceae</taxon>
        <taxon>Holzapfeliella</taxon>
    </lineage>
</organism>
<feature type="signal peptide" evidence="1">
    <location>
        <begin position="1"/>
        <end position="27"/>
    </location>
</feature>
<evidence type="ECO:0000256" key="1">
    <source>
        <dbReference type="SAM" id="SignalP"/>
    </source>
</evidence>